<organism evidence="3 4">
    <name type="scientific">Trichophyton interdigitale (strain MR816)</name>
    <dbReference type="NCBI Taxonomy" id="1215338"/>
    <lineage>
        <taxon>Eukaryota</taxon>
        <taxon>Fungi</taxon>
        <taxon>Dikarya</taxon>
        <taxon>Ascomycota</taxon>
        <taxon>Pezizomycotina</taxon>
        <taxon>Eurotiomycetes</taxon>
        <taxon>Eurotiomycetidae</taxon>
        <taxon>Onygenales</taxon>
        <taxon>Arthrodermataceae</taxon>
        <taxon>Trichophyton</taxon>
    </lineage>
</organism>
<dbReference type="SUPFAM" id="SSF54427">
    <property type="entry name" value="NTF2-like"/>
    <property type="match status" value="1"/>
</dbReference>
<protein>
    <recommendedName>
        <fullName evidence="2">SnoaL-like domain-containing protein</fullName>
    </recommendedName>
</protein>
<comment type="caution">
    <text evidence="3">The sequence shown here is derived from an EMBL/GenBank/DDBJ whole genome shotgun (WGS) entry which is preliminary data.</text>
</comment>
<proteinExistence type="predicted"/>
<dbReference type="AlphaFoldDB" id="A0A059IYX7"/>
<dbReference type="InterPro" id="IPR037401">
    <property type="entry name" value="SnoaL-like"/>
</dbReference>
<sequence length="183" mass="20435">MKFIPVQSPLVLAALAALTWASPYPPYQQPLRAESLALLRQLEVAAIRSEVGQGVSLFCLLVDEHRFDEMNKIFTSPNVHVDLPEDGFRNLNSLDTFVRNLYTYADYPFQHAIGVPVVEVEKSMTVAHATSPLIATIFDGYDGEKAVANEAEYGFYITDHVLTDDGWRIQNISAKALGKYLED</sequence>
<evidence type="ECO:0000313" key="3">
    <source>
        <dbReference type="EMBL" id="KDB20462.1"/>
    </source>
</evidence>
<dbReference type="InterPro" id="IPR032710">
    <property type="entry name" value="NTF2-like_dom_sf"/>
</dbReference>
<reference evidence="3 4" key="1">
    <citation type="submission" date="2014-02" db="EMBL/GenBank/DDBJ databases">
        <title>The Genome Sequence of Trichophyton interdigitale MR816.</title>
        <authorList>
            <consortium name="The Broad Institute Genomics Platform"/>
            <person name="Cuomo C.A."/>
            <person name="White T.C."/>
            <person name="Graser Y."/>
            <person name="Martinez-Rossi N."/>
            <person name="Heitman J."/>
            <person name="Young S.K."/>
            <person name="Zeng Q."/>
            <person name="Gargeya S."/>
            <person name="Abouelleil A."/>
            <person name="Alvarado L."/>
            <person name="Chapman S.B."/>
            <person name="Gainer-Dewar J."/>
            <person name="Goldberg J."/>
            <person name="Griggs A."/>
            <person name="Gujja S."/>
            <person name="Hansen M."/>
            <person name="Howarth C."/>
            <person name="Imamovic A."/>
            <person name="Larimer J."/>
            <person name="Martinez D."/>
            <person name="Murphy C."/>
            <person name="Pearson M.D."/>
            <person name="Persinoti G."/>
            <person name="Poon T."/>
            <person name="Priest M."/>
            <person name="Roberts A.D."/>
            <person name="Saif S."/>
            <person name="Shea T.D."/>
            <person name="Sykes S.N."/>
            <person name="Wortman J."/>
            <person name="Nusbaum C."/>
            <person name="Birren B."/>
        </authorList>
    </citation>
    <scope>NUCLEOTIDE SEQUENCE [LARGE SCALE GENOMIC DNA]</scope>
    <source>
        <strain evidence="3 4">MR816</strain>
    </source>
</reference>
<dbReference type="OMA" id="WASPYPP"/>
<accession>A0A059IYX7</accession>
<feature type="signal peptide" evidence="1">
    <location>
        <begin position="1"/>
        <end position="21"/>
    </location>
</feature>
<feature type="domain" description="SnoaL-like" evidence="2">
    <location>
        <begin position="46"/>
        <end position="171"/>
    </location>
</feature>
<dbReference type="HOGENOM" id="CLU_1708631_0_0_1"/>
<dbReference type="EMBL" id="AOKY01000784">
    <property type="protein sequence ID" value="KDB20462.1"/>
    <property type="molecule type" value="Genomic_DNA"/>
</dbReference>
<dbReference type="Pfam" id="PF13577">
    <property type="entry name" value="SnoaL_4"/>
    <property type="match status" value="1"/>
</dbReference>
<evidence type="ECO:0000256" key="1">
    <source>
        <dbReference type="SAM" id="SignalP"/>
    </source>
</evidence>
<dbReference type="Gene3D" id="3.10.450.50">
    <property type="match status" value="1"/>
</dbReference>
<evidence type="ECO:0000259" key="2">
    <source>
        <dbReference type="Pfam" id="PF13577"/>
    </source>
</evidence>
<keyword evidence="1" id="KW-0732">Signal</keyword>
<dbReference type="OrthoDB" id="4356101at2759"/>
<name>A0A059IYX7_TRIIM</name>
<dbReference type="Proteomes" id="UP000024533">
    <property type="component" value="Unassembled WGS sequence"/>
</dbReference>
<gene>
    <name evidence="3" type="ORF">H109_07579</name>
</gene>
<evidence type="ECO:0000313" key="4">
    <source>
        <dbReference type="Proteomes" id="UP000024533"/>
    </source>
</evidence>
<keyword evidence="4" id="KW-1185">Reference proteome</keyword>
<feature type="chain" id="PRO_5001578924" description="SnoaL-like domain-containing protein" evidence="1">
    <location>
        <begin position="22"/>
        <end position="183"/>
    </location>
</feature>